<accession>A0A401J2Q6</accession>
<protein>
    <submittedName>
        <fullName evidence="2">Uncharacterized protein</fullName>
    </submittedName>
</protein>
<gene>
    <name evidence="2" type="ORF">MBESOW_P2153</name>
</gene>
<keyword evidence="1" id="KW-0812">Transmembrane</keyword>
<proteinExistence type="predicted"/>
<dbReference type="RefSeq" id="WP_043150358.1">
    <property type="nucleotide sequence ID" value="NZ_BBQY01000008.1"/>
</dbReference>
<sequence>MTVAPIRQRAYATPHNPRRSFALLGVLALLGMIILSTWHDALPHVHASAQTVSVGIDHHDHDDVDDHASSDQDDFSDLVHVAAHVVAQTVAVPAAPVVAQAMISSAMSWGVVPVDDIGSVRPQSLLRPPRI</sequence>
<evidence type="ECO:0000313" key="2">
    <source>
        <dbReference type="EMBL" id="GBH30898.1"/>
    </source>
</evidence>
<dbReference type="Proteomes" id="UP000290975">
    <property type="component" value="Unassembled WGS sequence"/>
</dbReference>
<keyword evidence="3" id="KW-1185">Reference proteome</keyword>
<name>A0A401J2Q6_SPHXE</name>
<evidence type="ECO:0000313" key="3">
    <source>
        <dbReference type="Proteomes" id="UP000290975"/>
    </source>
</evidence>
<comment type="caution">
    <text evidence="2">The sequence shown here is derived from an EMBL/GenBank/DDBJ whole genome shotgun (WGS) entry which is preliminary data.</text>
</comment>
<feature type="transmembrane region" description="Helical" evidence="1">
    <location>
        <begin position="21"/>
        <end position="38"/>
    </location>
</feature>
<keyword evidence="1" id="KW-0472">Membrane</keyword>
<organism evidence="2 3">
    <name type="scientific">Sphingobium xenophagum</name>
    <dbReference type="NCBI Taxonomy" id="121428"/>
    <lineage>
        <taxon>Bacteria</taxon>
        <taxon>Pseudomonadati</taxon>
        <taxon>Pseudomonadota</taxon>
        <taxon>Alphaproteobacteria</taxon>
        <taxon>Sphingomonadales</taxon>
        <taxon>Sphingomonadaceae</taxon>
        <taxon>Sphingobium</taxon>
    </lineage>
</organism>
<dbReference type="EMBL" id="BBQY01000008">
    <property type="protein sequence ID" value="GBH30898.1"/>
    <property type="molecule type" value="Genomic_DNA"/>
</dbReference>
<dbReference type="AlphaFoldDB" id="A0A401J2Q6"/>
<keyword evidence="1" id="KW-1133">Transmembrane helix</keyword>
<reference evidence="2 3" key="1">
    <citation type="submission" date="2014-12" db="EMBL/GenBank/DDBJ databases">
        <title>Whole genome sequencing of Sphingobium xenophagum OW59.</title>
        <authorList>
            <person name="Ohta Y."/>
            <person name="Nishi S."/>
            <person name="Hatada Y."/>
        </authorList>
    </citation>
    <scope>NUCLEOTIDE SEQUENCE [LARGE SCALE GENOMIC DNA]</scope>
    <source>
        <strain evidence="2 3">OW59</strain>
    </source>
</reference>
<evidence type="ECO:0000256" key="1">
    <source>
        <dbReference type="SAM" id="Phobius"/>
    </source>
</evidence>